<evidence type="ECO:0000313" key="1">
    <source>
        <dbReference type="EMBL" id="QBK89714.1"/>
    </source>
</evidence>
<organism evidence="1">
    <name type="scientific">Pithovirus LCPAC001</name>
    <dbReference type="NCBI Taxonomy" id="2506585"/>
    <lineage>
        <taxon>Viruses</taxon>
        <taxon>Pithoviruses</taxon>
    </lineage>
</organism>
<dbReference type="EMBL" id="MK500438">
    <property type="protein sequence ID" value="QBK89714.1"/>
    <property type="molecule type" value="Genomic_DNA"/>
</dbReference>
<reference evidence="1" key="1">
    <citation type="journal article" date="2019" name="MBio">
        <title>Virus Genomes from Deep Sea Sediments Expand the Ocean Megavirome and Support Independent Origins of Viral Gigantism.</title>
        <authorList>
            <person name="Backstrom D."/>
            <person name="Yutin N."/>
            <person name="Jorgensen S.L."/>
            <person name="Dharamshi J."/>
            <person name="Homa F."/>
            <person name="Zaremba-Niedwiedzka K."/>
            <person name="Spang A."/>
            <person name="Wolf Y.I."/>
            <person name="Koonin E.V."/>
            <person name="Ettema T.J."/>
        </authorList>
    </citation>
    <scope>NUCLEOTIDE SEQUENCE</scope>
</reference>
<name>A0A481Z2P8_9VIRU</name>
<gene>
    <name evidence="1" type="ORF">LCPAC001_02290</name>
</gene>
<proteinExistence type="predicted"/>
<accession>A0A481Z2P8</accession>
<protein>
    <submittedName>
        <fullName evidence="1">Uncharacterized protein</fullName>
    </submittedName>
</protein>
<sequence>MFRLTEKKPDKITDKYFPVASVRDEKSGTNSQGKPIYIEEMDYKLYAEDRDKLLREFIKEEDDRDLIADLIDQGKLPRNVHQKFITKKIVSVLDEKYRREYKVPDGKVIKKTPNVSTRDAINVYGAANSGKTYWTAEEIRTYKKSFPKRDIYLITTNSVEDPTYKGLGLKKLDLSDRKNIDELMDSEDGGFDETSFENSLVIFDDIESQDKALYAWIRDLRDILFMKARKHDTDVINIIHKALDRNLTKVPNLEANGCVVFPRLSWPQAKKTLFAYYDISQKQLDEIYKLRNESRWVYVSKQYPKYVLWEKGVKLLD</sequence>